<evidence type="ECO:0000313" key="3">
    <source>
        <dbReference type="Proteomes" id="UP000198688"/>
    </source>
</evidence>
<dbReference type="EMBL" id="LT629758">
    <property type="protein sequence ID" value="SDT78921.1"/>
    <property type="molecule type" value="Genomic_DNA"/>
</dbReference>
<name>A0A1H2D867_9ACTN</name>
<proteinExistence type="predicted"/>
<sequence length="292" mass="32225">MTPVGVASVPSQESLSKLIDTYSTIGVGLAAVAFSGIVVYISGGRQLGGEEHPFLKRSEIVESLLYNMGSLIVCTFVIANFYNRDLLDFWVRDFLILGTLCLGLSILSLFYSASMVLLRQHDVQDVGRSARALVVGAGPALVLSFFIPNLTYQYSADADRYMLNIGDQITRDPLIPAAYASWLPWLGLAVVTFFSLIKITIRMAFGAKNHNEGHRRPVAMARPSKIVFWVSIIAMVGIQVLLGWADFPECSPQACNRHGRELSAYALILFGLLFTYVSVRSFRVGIRHNPKN</sequence>
<keyword evidence="3" id="KW-1185">Reference proteome</keyword>
<gene>
    <name evidence="2" type="ORF">SAMN04489716_8571</name>
</gene>
<feature type="transmembrane region" description="Helical" evidence="1">
    <location>
        <begin position="64"/>
        <end position="82"/>
    </location>
</feature>
<dbReference type="RefSeq" id="WP_157752008.1">
    <property type="nucleotide sequence ID" value="NZ_BOMJ01000090.1"/>
</dbReference>
<dbReference type="OrthoDB" id="5198165at2"/>
<keyword evidence="1" id="KW-0812">Transmembrane</keyword>
<feature type="transmembrane region" description="Helical" evidence="1">
    <location>
        <begin position="182"/>
        <end position="205"/>
    </location>
</feature>
<keyword evidence="1" id="KW-0472">Membrane</keyword>
<feature type="transmembrane region" description="Helical" evidence="1">
    <location>
        <begin position="264"/>
        <end position="282"/>
    </location>
</feature>
<accession>A0A1H2D867</accession>
<reference evidence="2 3" key="1">
    <citation type="submission" date="2016-10" db="EMBL/GenBank/DDBJ databases">
        <authorList>
            <person name="de Groot N.N."/>
        </authorList>
    </citation>
    <scope>NUCLEOTIDE SEQUENCE [LARGE SCALE GENOMIC DNA]</scope>
    <source>
        <strain evidence="2 3">DSM 43941</strain>
    </source>
</reference>
<evidence type="ECO:0000313" key="2">
    <source>
        <dbReference type="EMBL" id="SDT78921.1"/>
    </source>
</evidence>
<feature type="transmembrane region" description="Helical" evidence="1">
    <location>
        <begin position="94"/>
        <end position="118"/>
    </location>
</feature>
<organism evidence="2 3">
    <name type="scientific">Actinoplanes derwentensis</name>
    <dbReference type="NCBI Taxonomy" id="113562"/>
    <lineage>
        <taxon>Bacteria</taxon>
        <taxon>Bacillati</taxon>
        <taxon>Actinomycetota</taxon>
        <taxon>Actinomycetes</taxon>
        <taxon>Micromonosporales</taxon>
        <taxon>Micromonosporaceae</taxon>
        <taxon>Actinoplanes</taxon>
    </lineage>
</organism>
<feature type="transmembrane region" description="Helical" evidence="1">
    <location>
        <begin position="130"/>
        <end position="147"/>
    </location>
</feature>
<dbReference type="AlphaFoldDB" id="A0A1H2D867"/>
<protein>
    <submittedName>
        <fullName evidence="2">Uncharacterized protein</fullName>
    </submittedName>
</protein>
<keyword evidence="1" id="KW-1133">Transmembrane helix</keyword>
<dbReference type="Proteomes" id="UP000198688">
    <property type="component" value="Chromosome I"/>
</dbReference>
<feature type="transmembrane region" description="Helical" evidence="1">
    <location>
        <begin position="22"/>
        <end position="43"/>
    </location>
</feature>
<evidence type="ECO:0000256" key="1">
    <source>
        <dbReference type="SAM" id="Phobius"/>
    </source>
</evidence>
<feature type="transmembrane region" description="Helical" evidence="1">
    <location>
        <begin position="226"/>
        <end position="244"/>
    </location>
</feature>